<comment type="function">
    <text evidence="5">Component of the eukaryotic translation initiation factor 3 (eIF-3) complex, which is involved in protein synthesis of a specialized repertoire of mRNAs and, together with other initiation factors, stimulates binding of mRNA and methionyl-tRNAi to the 40S ribosome. The eIF-3 complex specifically targets and initiates translation of a subset of mRNAs involved in cell proliferation.</text>
</comment>
<accession>A0A8H5MGQ9</accession>
<evidence type="ECO:0000256" key="4">
    <source>
        <dbReference type="ARBA" id="ARBA00022917"/>
    </source>
</evidence>
<feature type="domain" description="PCI" evidence="6">
    <location>
        <begin position="190"/>
        <end position="371"/>
    </location>
</feature>
<sequence length="413" mass="46233">METDSVSIFAEGTFEEQIQELVNYILRNLPDEERAAAIRPFQDALAATDEKKTFAMVLEKIKGLGDGQEKEIEGFFNLIYAHLFTLFPPNTPEAKQHIDALQAVISAQPTEQTLIKFRILSNLFNAIPRSSSLRLSVYNTILQIAVANDSIDILHLNPSDVNKWLNEWDISPEQKSAFLKSIVDAYTKSDQPLKAYEYSIIYVRSLSPSSEQGKSAAAQIITSALRLPSVFDFDPLFKLDPVLSLKNDDLFGLLKIFLNDGLAEFNSWVSSHSGVLEKHNLDRTNLERKIRLLTLASLAFKNVGTKLPYAKVAEAIEVDVSQVEKWVIDGQFFIFLLSRLKLTVRPVIRAGLVSGKLSQTTHSLHVTRATARTFEREQWQALESRLLAWKSGLSGVLEVVANAKRQVGQTVSA</sequence>
<dbReference type="InterPro" id="IPR045237">
    <property type="entry name" value="COPS7/eIF3m"/>
</dbReference>
<dbReference type="HAMAP" id="MF_03012">
    <property type="entry name" value="eIF3m"/>
    <property type="match status" value="1"/>
</dbReference>
<dbReference type="PANTHER" id="PTHR15350">
    <property type="entry name" value="COP9 SIGNALOSOME COMPLEX SUBUNIT 7/DENDRITIC CELL PROTEIN GA17"/>
    <property type="match status" value="1"/>
</dbReference>
<dbReference type="AlphaFoldDB" id="A0A8H5MGQ9"/>
<reference evidence="7 8" key="1">
    <citation type="journal article" date="2020" name="ISME J.">
        <title>Uncovering the hidden diversity of litter-decomposition mechanisms in mushroom-forming fungi.</title>
        <authorList>
            <person name="Floudas D."/>
            <person name="Bentzer J."/>
            <person name="Ahren D."/>
            <person name="Johansson T."/>
            <person name="Persson P."/>
            <person name="Tunlid A."/>
        </authorList>
    </citation>
    <scope>NUCLEOTIDE SEQUENCE [LARGE SCALE GENOMIC DNA]</scope>
    <source>
        <strain evidence="7 8">CBS 406.79</strain>
    </source>
</reference>
<dbReference type="SMART" id="SM00088">
    <property type="entry name" value="PINT"/>
    <property type="match status" value="1"/>
</dbReference>
<comment type="similarity">
    <text evidence="5">Belongs to the eIF-3 subunit M family.</text>
</comment>
<comment type="subunit">
    <text evidence="5">Component of the eukaryotic translation initiation factor 3 (eIF-3) complex.</text>
</comment>
<evidence type="ECO:0000313" key="8">
    <source>
        <dbReference type="Proteomes" id="UP000518752"/>
    </source>
</evidence>
<dbReference type="InterPro" id="IPR040750">
    <property type="entry name" value="eIF3m_C_helix"/>
</dbReference>
<dbReference type="PANTHER" id="PTHR15350:SF2">
    <property type="entry name" value="EUKARYOTIC TRANSLATION INITIATION FACTOR 3 SUBUNIT M"/>
    <property type="match status" value="1"/>
</dbReference>
<proteinExistence type="inferred from homology"/>
<organism evidence="7 8">
    <name type="scientific">Collybiopsis confluens</name>
    <dbReference type="NCBI Taxonomy" id="2823264"/>
    <lineage>
        <taxon>Eukaryota</taxon>
        <taxon>Fungi</taxon>
        <taxon>Dikarya</taxon>
        <taxon>Basidiomycota</taxon>
        <taxon>Agaricomycotina</taxon>
        <taxon>Agaricomycetes</taxon>
        <taxon>Agaricomycetidae</taxon>
        <taxon>Agaricales</taxon>
        <taxon>Marasmiineae</taxon>
        <taxon>Omphalotaceae</taxon>
        <taxon>Collybiopsis</taxon>
    </lineage>
</organism>
<evidence type="ECO:0000259" key="6">
    <source>
        <dbReference type="PROSITE" id="PS50250"/>
    </source>
</evidence>
<evidence type="ECO:0000313" key="7">
    <source>
        <dbReference type="EMBL" id="KAF5393126.1"/>
    </source>
</evidence>
<evidence type="ECO:0000256" key="2">
    <source>
        <dbReference type="ARBA" id="ARBA00022490"/>
    </source>
</evidence>
<dbReference type="PROSITE" id="PS50250">
    <property type="entry name" value="PCI"/>
    <property type="match status" value="1"/>
</dbReference>
<dbReference type="InterPro" id="IPR000717">
    <property type="entry name" value="PCI_dom"/>
</dbReference>
<evidence type="ECO:0000256" key="5">
    <source>
        <dbReference type="HAMAP-Rule" id="MF_03012"/>
    </source>
</evidence>
<name>A0A8H5MGQ9_9AGAR</name>
<protein>
    <recommendedName>
        <fullName evidence="5">Eukaryotic translation initiation factor 3 subunit M</fullName>
        <shortName evidence="5">eIF3m</shortName>
    </recommendedName>
</protein>
<dbReference type="GO" id="GO:0016282">
    <property type="term" value="C:eukaryotic 43S preinitiation complex"/>
    <property type="evidence" value="ECO:0007669"/>
    <property type="project" value="UniProtKB-UniRule"/>
</dbReference>
<dbReference type="GO" id="GO:0003743">
    <property type="term" value="F:translation initiation factor activity"/>
    <property type="evidence" value="ECO:0007669"/>
    <property type="project" value="UniProtKB-UniRule"/>
</dbReference>
<keyword evidence="4 5" id="KW-0648">Protein biosynthesis</keyword>
<keyword evidence="2 5" id="KW-0963">Cytoplasm</keyword>
<comment type="similarity">
    <text evidence="1">Belongs to the CSN7/EIF3M family. CSN7 subfamily.</text>
</comment>
<dbReference type="Pfam" id="PF18005">
    <property type="entry name" value="eIF3m_C_helix"/>
    <property type="match status" value="1"/>
</dbReference>
<dbReference type="GO" id="GO:0001732">
    <property type="term" value="P:formation of cytoplasmic translation initiation complex"/>
    <property type="evidence" value="ECO:0007669"/>
    <property type="project" value="UniProtKB-UniRule"/>
</dbReference>
<dbReference type="GO" id="GO:0033290">
    <property type="term" value="C:eukaryotic 48S preinitiation complex"/>
    <property type="evidence" value="ECO:0007669"/>
    <property type="project" value="UniProtKB-UniRule"/>
</dbReference>
<keyword evidence="3 5" id="KW-0396">Initiation factor</keyword>
<dbReference type="InterPro" id="IPR027528">
    <property type="entry name" value="eIF3m"/>
</dbReference>
<evidence type="ECO:0000256" key="1">
    <source>
        <dbReference type="ARBA" id="ARBA00008482"/>
    </source>
</evidence>
<evidence type="ECO:0000256" key="3">
    <source>
        <dbReference type="ARBA" id="ARBA00022540"/>
    </source>
</evidence>
<dbReference type="Proteomes" id="UP000518752">
    <property type="component" value="Unassembled WGS sequence"/>
</dbReference>
<comment type="caution">
    <text evidence="7">The sequence shown here is derived from an EMBL/GenBank/DDBJ whole genome shotgun (WGS) entry which is preliminary data.</text>
</comment>
<dbReference type="GO" id="GO:0071541">
    <property type="term" value="C:eukaryotic translation initiation factor 3 complex, eIF3m"/>
    <property type="evidence" value="ECO:0007669"/>
    <property type="project" value="UniProtKB-UniRule"/>
</dbReference>
<comment type="subcellular location">
    <subcellularLocation>
        <location evidence="5">Cytoplasm</location>
    </subcellularLocation>
</comment>
<gene>
    <name evidence="7" type="ORF">D9757_001224</name>
</gene>
<dbReference type="EMBL" id="JAACJN010000003">
    <property type="protein sequence ID" value="KAF5393126.1"/>
    <property type="molecule type" value="Genomic_DNA"/>
</dbReference>
<dbReference type="OrthoDB" id="10267031at2759"/>
<keyword evidence="8" id="KW-1185">Reference proteome</keyword>